<keyword evidence="1" id="KW-0808">Transferase</keyword>
<evidence type="ECO:0000313" key="5">
    <source>
        <dbReference type="Proteomes" id="UP000640052"/>
    </source>
</evidence>
<proteinExistence type="predicted"/>
<evidence type="ECO:0000256" key="2">
    <source>
        <dbReference type="ARBA" id="ARBA00023315"/>
    </source>
</evidence>
<protein>
    <recommendedName>
        <fullName evidence="3">N-acetyltransferase domain-containing protein</fullName>
    </recommendedName>
</protein>
<dbReference type="GO" id="GO:0016747">
    <property type="term" value="F:acyltransferase activity, transferring groups other than amino-acyl groups"/>
    <property type="evidence" value="ECO:0007669"/>
    <property type="project" value="InterPro"/>
</dbReference>
<dbReference type="InterPro" id="IPR000182">
    <property type="entry name" value="GNAT_dom"/>
</dbReference>
<dbReference type="SUPFAM" id="SSF55729">
    <property type="entry name" value="Acyl-CoA N-acyltransferases (Nat)"/>
    <property type="match status" value="1"/>
</dbReference>
<name>A0A919QI38_9ACTN</name>
<dbReference type="PANTHER" id="PTHR43877">
    <property type="entry name" value="AMINOALKYLPHOSPHONATE N-ACETYLTRANSFERASE-RELATED-RELATED"/>
    <property type="match status" value="1"/>
</dbReference>
<dbReference type="CDD" id="cd04301">
    <property type="entry name" value="NAT_SF"/>
    <property type="match status" value="2"/>
</dbReference>
<evidence type="ECO:0000313" key="4">
    <source>
        <dbReference type="EMBL" id="GIH28419.1"/>
    </source>
</evidence>
<dbReference type="RefSeq" id="WP_204045033.1">
    <property type="nucleotide sequence ID" value="NZ_BOOA01000080.1"/>
</dbReference>
<keyword evidence="5" id="KW-1185">Reference proteome</keyword>
<dbReference type="AlphaFoldDB" id="A0A919QI38"/>
<dbReference type="Gene3D" id="3.40.630.30">
    <property type="match status" value="1"/>
</dbReference>
<sequence length="307" mass="33291">MILPAGYGFRAPTPDDLDAIAAVLIADDTAGVGQSVLGAGLVQGQWNTTGFDMATDAWVVLDDSETIIAYGHALPDDEGIIRSWGVVHPSHRSRGIGSWLLTRIDDRAHALLADFPSGCFRHSISADDHAAAAMLQERGLRPVRHFWYMGIDLTDAIEPGPAPDGIDIAAIKPPDDLTAVHAVLQGAFAEDWDYQPEPFDQWAGEAIRHPNYDPALWLMATADGEPVGALTATVDGDRGWIGEVGVLPSHRGRGIAAHLLRRSFATFARRGLKDAMLNVDSENPTGATAVYERAGMRTAWQWDLWER</sequence>
<comment type="caution">
    <text evidence="4">The sequence shown here is derived from an EMBL/GenBank/DDBJ whole genome shotgun (WGS) entry which is preliminary data.</text>
</comment>
<accession>A0A919QI38</accession>
<dbReference type="EMBL" id="BOOA01000080">
    <property type="protein sequence ID" value="GIH28419.1"/>
    <property type="molecule type" value="Genomic_DNA"/>
</dbReference>
<dbReference type="PROSITE" id="PS51186">
    <property type="entry name" value="GNAT"/>
    <property type="match status" value="2"/>
</dbReference>
<feature type="domain" description="N-acetyltransferase" evidence="3">
    <location>
        <begin position="166"/>
        <end position="307"/>
    </location>
</feature>
<feature type="domain" description="N-acetyltransferase" evidence="3">
    <location>
        <begin position="7"/>
        <end position="154"/>
    </location>
</feature>
<evidence type="ECO:0000256" key="1">
    <source>
        <dbReference type="ARBA" id="ARBA00022679"/>
    </source>
</evidence>
<dbReference type="Pfam" id="PF13508">
    <property type="entry name" value="Acetyltransf_7"/>
    <property type="match status" value="1"/>
</dbReference>
<dbReference type="Proteomes" id="UP000640052">
    <property type="component" value="Unassembled WGS sequence"/>
</dbReference>
<gene>
    <name evidence="4" type="ORF">Aph01nite_67290</name>
</gene>
<dbReference type="Pfam" id="PF00583">
    <property type="entry name" value="Acetyltransf_1"/>
    <property type="match status" value="1"/>
</dbReference>
<evidence type="ECO:0000259" key="3">
    <source>
        <dbReference type="PROSITE" id="PS51186"/>
    </source>
</evidence>
<organism evidence="4 5">
    <name type="scientific">Acrocarpospora phusangensis</name>
    <dbReference type="NCBI Taxonomy" id="1070424"/>
    <lineage>
        <taxon>Bacteria</taxon>
        <taxon>Bacillati</taxon>
        <taxon>Actinomycetota</taxon>
        <taxon>Actinomycetes</taxon>
        <taxon>Streptosporangiales</taxon>
        <taxon>Streptosporangiaceae</taxon>
        <taxon>Acrocarpospora</taxon>
    </lineage>
</organism>
<keyword evidence="2" id="KW-0012">Acyltransferase</keyword>
<dbReference type="InterPro" id="IPR050832">
    <property type="entry name" value="Bact_Acetyltransf"/>
</dbReference>
<reference evidence="4" key="1">
    <citation type="submission" date="2021-01" db="EMBL/GenBank/DDBJ databases">
        <title>Whole genome shotgun sequence of Acrocarpospora phusangensis NBRC 108782.</title>
        <authorList>
            <person name="Komaki H."/>
            <person name="Tamura T."/>
        </authorList>
    </citation>
    <scope>NUCLEOTIDE SEQUENCE</scope>
    <source>
        <strain evidence="4">NBRC 108782</strain>
    </source>
</reference>
<dbReference type="InterPro" id="IPR016181">
    <property type="entry name" value="Acyl_CoA_acyltransferase"/>
</dbReference>